<feature type="compositionally biased region" description="Basic and acidic residues" evidence="6">
    <location>
        <begin position="60"/>
        <end position="69"/>
    </location>
</feature>
<dbReference type="Proteomes" id="UP000231279">
    <property type="component" value="Unassembled WGS sequence"/>
</dbReference>
<proteinExistence type="inferred from homology"/>
<protein>
    <submittedName>
        <fullName evidence="8">Uncharacterized protein</fullName>
    </submittedName>
</protein>
<evidence type="ECO:0000313" key="9">
    <source>
        <dbReference type="Proteomes" id="UP000231279"/>
    </source>
</evidence>
<keyword evidence="9" id="KW-1185">Reference proteome</keyword>
<comment type="caution">
    <text evidence="8">The sequence shown here is derived from an EMBL/GenBank/DDBJ whole genome shotgun (WGS) entry which is preliminary data.</text>
</comment>
<reference evidence="9" key="1">
    <citation type="journal article" date="2018" name="Gigascience">
        <title>Genome assembly of the Pink Ipe (Handroanthus impetiginosus, Bignoniaceae), a highly valued, ecologically keystone Neotropical timber forest tree.</title>
        <authorList>
            <person name="Silva-Junior O.B."/>
            <person name="Grattapaglia D."/>
            <person name="Novaes E."/>
            <person name="Collevatti R.G."/>
        </authorList>
    </citation>
    <scope>NUCLEOTIDE SEQUENCE [LARGE SCALE GENOMIC DNA]</scope>
    <source>
        <strain evidence="9">cv. UFG-1</strain>
    </source>
</reference>
<evidence type="ECO:0000256" key="1">
    <source>
        <dbReference type="ARBA" id="ARBA00004613"/>
    </source>
</evidence>
<name>A0A2G9GZD0_9LAMI</name>
<evidence type="ECO:0000256" key="7">
    <source>
        <dbReference type="SAM" id="SignalP"/>
    </source>
</evidence>
<evidence type="ECO:0000256" key="3">
    <source>
        <dbReference type="ARBA" id="ARBA00022525"/>
    </source>
</evidence>
<organism evidence="8 9">
    <name type="scientific">Handroanthus impetiginosus</name>
    <dbReference type="NCBI Taxonomy" id="429701"/>
    <lineage>
        <taxon>Eukaryota</taxon>
        <taxon>Viridiplantae</taxon>
        <taxon>Streptophyta</taxon>
        <taxon>Embryophyta</taxon>
        <taxon>Tracheophyta</taxon>
        <taxon>Spermatophyta</taxon>
        <taxon>Magnoliopsida</taxon>
        <taxon>eudicotyledons</taxon>
        <taxon>Gunneridae</taxon>
        <taxon>Pentapetalae</taxon>
        <taxon>asterids</taxon>
        <taxon>lamiids</taxon>
        <taxon>Lamiales</taxon>
        <taxon>Bignoniaceae</taxon>
        <taxon>Crescentiina</taxon>
        <taxon>Tabebuia alliance</taxon>
        <taxon>Handroanthus</taxon>
    </lineage>
</organism>
<evidence type="ECO:0000256" key="4">
    <source>
        <dbReference type="ARBA" id="ARBA00022729"/>
    </source>
</evidence>
<dbReference type="EMBL" id="NKXS01003167">
    <property type="protein sequence ID" value="PIN10646.1"/>
    <property type="molecule type" value="Genomic_DNA"/>
</dbReference>
<dbReference type="GO" id="GO:0033612">
    <property type="term" value="F:receptor serine/threonine kinase binding"/>
    <property type="evidence" value="ECO:0007669"/>
    <property type="project" value="InterPro"/>
</dbReference>
<accession>A0A2G9GZD0</accession>
<gene>
    <name evidence="8" type="ORF">CDL12_16767</name>
</gene>
<comment type="subcellular location">
    <subcellularLocation>
        <location evidence="1">Secreted</location>
    </subcellularLocation>
</comment>
<feature type="region of interest" description="Disordered" evidence="6">
    <location>
        <begin position="52"/>
        <end position="90"/>
    </location>
</feature>
<dbReference type="PANTHER" id="PTHR36349:SF2">
    <property type="entry name" value="PROTEIN CLAVATA 3"/>
    <property type="match status" value="1"/>
</dbReference>
<evidence type="ECO:0000256" key="5">
    <source>
        <dbReference type="ARBA" id="ARBA00022782"/>
    </source>
</evidence>
<dbReference type="InterPro" id="IPR044962">
    <property type="entry name" value="CLV3/ESR"/>
</dbReference>
<evidence type="ECO:0000256" key="2">
    <source>
        <dbReference type="ARBA" id="ARBA00005416"/>
    </source>
</evidence>
<feature type="chain" id="PRO_5013722052" evidence="7">
    <location>
        <begin position="27"/>
        <end position="90"/>
    </location>
</feature>
<evidence type="ECO:0000313" key="8">
    <source>
        <dbReference type="EMBL" id="PIN10646.1"/>
    </source>
</evidence>
<keyword evidence="5" id="KW-0221">Differentiation</keyword>
<evidence type="ECO:0000256" key="6">
    <source>
        <dbReference type="SAM" id="MobiDB-lite"/>
    </source>
</evidence>
<dbReference type="AlphaFoldDB" id="A0A2G9GZD0"/>
<dbReference type="OrthoDB" id="1862509at2759"/>
<comment type="similarity">
    <text evidence="2">Belongs to the CLV3/ESR signal peptide family.</text>
</comment>
<dbReference type="PANTHER" id="PTHR36349">
    <property type="entry name" value="PROTEIN CLAVATA 3"/>
    <property type="match status" value="1"/>
</dbReference>
<sequence length="90" mass="10048">MAKTKSSSALCMLLIITLFVQDFAECSNSGASLKVLHRKLFLEMKKMALKNGAPSYGNKEMPEDWELRRVPAGPDPLHHNGQNPKKPRTP</sequence>
<keyword evidence="3" id="KW-0964">Secreted</keyword>
<dbReference type="GO" id="GO:0005576">
    <property type="term" value="C:extracellular region"/>
    <property type="evidence" value="ECO:0007669"/>
    <property type="project" value="UniProtKB-SubCell"/>
</dbReference>
<dbReference type="GO" id="GO:0030154">
    <property type="term" value="P:cell differentiation"/>
    <property type="evidence" value="ECO:0007669"/>
    <property type="project" value="UniProtKB-KW"/>
</dbReference>
<feature type="signal peptide" evidence="7">
    <location>
        <begin position="1"/>
        <end position="26"/>
    </location>
</feature>
<keyword evidence="4 7" id="KW-0732">Signal</keyword>